<sequence length="292" mass="31422">MKFSNTIFAAAGLFLVQPFFSDVALAQGTPDDLPPALETWCDQYHGRDYGVCNAYCEAQDCEGPNADKNSCDGLREKFLQSTGETRFPCEVSRCPCWDSIEDISGGTSFAGDVYSTLVGYYSVNFDVGSAAIVLNICLGYNDDGSFSLTGLEEADIVACTNDILTYAAANSGVGNNIKSSCTPYPAPTTTCPCWDGSDTSGSFPIFPGLDGRTIWFSEFRKASSDISAGVWLKNGTSTSSYNTGTAGPGNYICIGYDGNSYKQIASEEFEACYNDLLSWSAYFGENECHAFF</sequence>
<dbReference type="AlphaFoldDB" id="A0A9N8H3A0"/>
<proteinExistence type="predicted"/>
<protein>
    <submittedName>
        <fullName evidence="2">Uncharacterized protein</fullName>
    </submittedName>
</protein>
<accession>A0A9N8H3A0</accession>
<evidence type="ECO:0000313" key="2">
    <source>
        <dbReference type="EMBL" id="CAB9498252.1"/>
    </source>
</evidence>
<dbReference type="Proteomes" id="UP001153069">
    <property type="component" value="Unassembled WGS sequence"/>
</dbReference>
<keyword evidence="1" id="KW-0732">Signal</keyword>
<name>A0A9N8H3A0_9STRA</name>
<dbReference type="EMBL" id="CAICTM010000034">
    <property type="protein sequence ID" value="CAB9498252.1"/>
    <property type="molecule type" value="Genomic_DNA"/>
</dbReference>
<keyword evidence="3" id="KW-1185">Reference proteome</keyword>
<comment type="caution">
    <text evidence="2">The sequence shown here is derived from an EMBL/GenBank/DDBJ whole genome shotgun (WGS) entry which is preliminary data.</text>
</comment>
<evidence type="ECO:0000313" key="3">
    <source>
        <dbReference type="Proteomes" id="UP001153069"/>
    </source>
</evidence>
<reference evidence="2" key="1">
    <citation type="submission" date="2020-06" db="EMBL/GenBank/DDBJ databases">
        <authorList>
            <consortium name="Plant Systems Biology data submission"/>
        </authorList>
    </citation>
    <scope>NUCLEOTIDE SEQUENCE</scope>
    <source>
        <strain evidence="2">D6</strain>
    </source>
</reference>
<feature type="signal peptide" evidence="1">
    <location>
        <begin position="1"/>
        <end position="26"/>
    </location>
</feature>
<feature type="chain" id="PRO_5040119634" evidence="1">
    <location>
        <begin position="27"/>
        <end position="292"/>
    </location>
</feature>
<organism evidence="2 3">
    <name type="scientific">Seminavis robusta</name>
    <dbReference type="NCBI Taxonomy" id="568900"/>
    <lineage>
        <taxon>Eukaryota</taxon>
        <taxon>Sar</taxon>
        <taxon>Stramenopiles</taxon>
        <taxon>Ochrophyta</taxon>
        <taxon>Bacillariophyta</taxon>
        <taxon>Bacillariophyceae</taxon>
        <taxon>Bacillariophycidae</taxon>
        <taxon>Naviculales</taxon>
        <taxon>Naviculaceae</taxon>
        <taxon>Seminavis</taxon>
    </lineage>
</organism>
<evidence type="ECO:0000256" key="1">
    <source>
        <dbReference type="SAM" id="SignalP"/>
    </source>
</evidence>
<gene>
    <name evidence="2" type="ORF">SEMRO_34_G021850.1</name>
</gene>